<protein>
    <submittedName>
        <fullName evidence="1">Uncharacterized protein</fullName>
    </submittedName>
</protein>
<accession>A0A239D1N9</accession>
<organism evidence="1 2">
    <name type="scientific">Humidesulfovibrio mexicanus</name>
    <dbReference type="NCBI Taxonomy" id="147047"/>
    <lineage>
        <taxon>Bacteria</taxon>
        <taxon>Pseudomonadati</taxon>
        <taxon>Thermodesulfobacteriota</taxon>
        <taxon>Desulfovibrionia</taxon>
        <taxon>Desulfovibrionales</taxon>
        <taxon>Desulfovibrionaceae</taxon>
        <taxon>Humidesulfovibrio</taxon>
    </lineage>
</organism>
<dbReference type="EMBL" id="FZOC01000010">
    <property type="protein sequence ID" value="SNS26109.1"/>
    <property type="molecule type" value="Genomic_DNA"/>
</dbReference>
<dbReference type="RefSeq" id="WP_179217091.1">
    <property type="nucleotide sequence ID" value="NZ_FZOC01000010.1"/>
</dbReference>
<proteinExistence type="predicted"/>
<evidence type="ECO:0000313" key="2">
    <source>
        <dbReference type="Proteomes" id="UP000198324"/>
    </source>
</evidence>
<evidence type="ECO:0000313" key="1">
    <source>
        <dbReference type="EMBL" id="SNS26109.1"/>
    </source>
</evidence>
<name>A0A239D1N9_9BACT</name>
<dbReference type="AlphaFoldDB" id="A0A239D1N9"/>
<dbReference type="Proteomes" id="UP000198324">
    <property type="component" value="Unassembled WGS sequence"/>
</dbReference>
<gene>
    <name evidence="1" type="ORF">SAMN04488503_0067</name>
</gene>
<keyword evidence="2" id="KW-1185">Reference proteome</keyword>
<sequence length="137" mass="15604">MAQDFRGLLKEKMRNPDVGERWFEDFEIGCVFYFSVQASALHESTPSALLDDISGYTAFQVTLQARSGVFTYGKRGAWQHLENTPWWHLFEPESPLLLVAPNVPTATVQQIFEDLHACVEAHPEMAKRKCQRSLSVC</sequence>
<reference evidence="1 2" key="1">
    <citation type="submission" date="2017-06" db="EMBL/GenBank/DDBJ databases">
        <authorList>
            <person name="Kim H.J."/>
            <person name="Triplett B.A."/>
        </authorList>
    </citation>
    <scope>NUCLEOTIDE SEQUENCE [LARGE SCALE GENOMIC DNA]</scope>
    <source>
        <strain evidence="1 2">DSM 13116</strain>
    </source>
</reference>